<feature type="compositionally biased region" description="Low complexity" evidence="8">
    <location>
        <begin position="235"/>
        <end position="244"/>
    </location>
</feature>
<comment type="catalytic activity">
    <reaction evidence="1 7">
        <text>2-C-methyl-D-erythritol 4-phosphate + CTP + H(+) = 4-CDP-2-C-methyl-D-erythritol + diphosphate</text>
        <dbReference type="Rhea" id="RHEA:13429"/>
        <dbReference type="ChEBI" id="CHEBI:15378"/>
        <dbReference type="ChEBI" id="CHEBI:33019"/>
        <dbReference type="ChEBI" id="CHEBI:37563"/>
        <dbReference type="ChEBI" id="CHEBI:57823"/>
        <dbReference type="ChEBI" id="CHEBI:58262"/>
        <dbReference type="EC" id="2.7.7.60"/>
    </reaction>
</comment>
<dbReference type="InterPro" id="IPR050088">
    <property type="entry name" value="IspD/TarI_cytidylyltransf_bact"/>
</dbReference>
<dbReference type="Proteomes" id="UP000250192">
    <property type="component" value="Unassembled WGS sequence"/>
</dbReference>
<evidence type="ECO:0000256" key="2">
    <source>
        <dbReference type="ARBA" id="ARBA00004787"/>
    </source>
</evidence>
<dbReference type="InterPro" id="IPR029044">
    <property type="entry name" value="Nucleotide-diphossugar_trans"/>
</dbReference>
<evidence type="ECO:0000313" key="9">
    <source>
        <dbReference type="EMBL" id="SPT56082.1"/>
    </source>
</evidence>
<keyword evidence="5 7" id="KW-0548">Nucleotidyltransferase</keyword>
<keyword evidence="10" id="KW-1185">Reference proteome</keyword>
<feature type="site" description="Transition state stabilizer" evidence="7">
    <location>
        <position position="19"/>
    </location>
</feature>
<feature type="region of interest" description="Disordered" evidence="8">
    <location>
        <begin position="235"/>
        <end position="256"/>
    </location>
</feature>
<evidence type="ECO:0000256" key="8">
    <source>
        <dbReference type="SAM" id="MobiDB-lite"/>
    </source>
</evidence>
<feature type="site" description="Transition state stabilizer" evidence="7">
    <location>
        <position position="26"/>
    </location>
</feature>
<dbReference type="GO" id="GO:0050518">
    <property type="term" value="F:2-C-methyl-D-erythritol 4-phosphate cytidylyltransferase activity"/>
    <property type="evidence" value="ECO:0007669"/>
    <property type="project" value="UniProtKB-UniRule"/>
</dbReference>
<evidence type="ECO:0000256" key="5">
    <source>
        <dbReference type="ARBA" id="ARBA00022695"/>
    </source>
</evidence>
<dbReference type="GO" id="GO:0019288">
    <property type="term" value="P:isopentenyl diphosphate biosynthetic process, methylerythritol 4-phosphate pathway"/>
    <property type="evidence" value="ECO:0007669"/>
    <property type="project" value="UniProtKB-UniRule"/>
</dbReference>
<reference evidence="9 10" key="1">
    <citation type="submission" date="2018-06" db="EMBL/GenBank/DDBJ databases">
        <authorList>
            <consortium name="Pathogen Informatics"/>
            <person name="Doyle S."/>
        </authorList>
    </citation>
    <scope>NUCLEOTIDE SEQUENCE [LARGE SCALE GENOMIC DNA]</scope>
    <source>
        <strain evidence="9 10">NCTC9935</strain>
    </source>
</reference>
<feature type="compositionally biased region" description="Basic and acidic residues" evidence="8">
    <location>
        <begin position="245"/>
        <end position="256"/>
    </location>
</feature>
<gene>
    <name evidence="7 9" type="primary">ispD</name>
    <name evidence="9" type="ORF">NCTC9935_01602</name>
</gene>
<protein>
    <recommendedName>
        <fullName evidence="7">2-C-methyl-D-erythritol 4-phosphate cytidylyltransferase</fullName>
        <ecNumber evidence="7">2.7.7.60</ecNumber>
    </recommendedName>
    <alternativeName>
        <fullName evidence="7">4-diphosphocytidyl-2C-methyl-D-erythritol synthase</fullName>
    </alternativeName>
    <alternativeName>
        <fullName evidence="7">MEP cytidylyltransferase</fullName>
        <shortName evidence="7">MCT</shortName>
    </alternativeName>
</protein>
<dbReference type="InterPro" id="IPR001228">
    <property type="entry name" value="IspD"/>
</dbReference>
<evidence type="ECO:0000256" key="4">
    <source>
        <dbReference type="ARBA" id="ARBA00022679"/>
    </source>
</evidence>
<evidence type="ECO:0000313" key="10">
    <source>
        <dbReference type="Proteomes" id="UP000250192"/>
    </source>
</evidence>
<dbReference type="RefSeq" id="WP_111824084.1">
    <property type="nucleotide sequence ID" value="NZ_CBDERX010000006.1"/>
</dbReference>
<dbReference type="GeneID" id="93757938"/>
<dbReference type="CDD" id="cd02516">
    <property type="entry name" value="CDP-ME_synthetase"/>
    <property type="match status" value="1"/>
</dbReference>
<keyword evidence="4 7" id="KW-0808">Transferase</keyword>
<dbReference type="UniPathway" id="UPA00056">
    <property type="reaction ID" value="UER00093"/>
</dbReference>
<dbReference type="STRING" id="1660.APY09_03850"/>
<accession>A0A2X0VQ87</accession>
<proteinExistence type="inferred from homology"/>
<feature type="site" description="Positions MEP for the nucleophilic attack" evidence="7">
    <location>
        <position position="158"/>
    </location>
</feature>
<dbReference type="EC" id="2.7.7.60" evidence="7"/>
<evidence type="ECO:0000256" key="6">
    <source>
        <dbReference type="ARBA" id="ARBA00023229"/>
    </source>
</evidence>
<comment type="function">
    <text evidence="7">Catalyzes the formation of 4-diphosphocytidyl-2-C-methyl-D-erythritol from CTP and 2-C-methyl-D-erythritol 4-phosphate (MEP).</text>
</comment>
<dbReference type="AlphaFoldDB" id="A0A2X0VQ87"/>
<dbReference type="InterPro" id="IPR034683">
    <property type="entry name" value="IspD/TarI"/>
</dbReference>
<dbReference type="InterPro" id="IPR018294">
    <property type="entry name" value="ISPD_synthase_CS"/>
</dbReference>
<sequence length="256" mass="25984">MSSQSEPCAVLTAAGSGSRLGCECPKALVELSGRPLVWWAARGLRAGGVGSIVVTAPASSIEEFRRALADIDDLGVVAGSDHSRQESVALGLAALGERNAAAIVLVHDAARPLTPSQVTARVIDAVRGGAGAVIPVLPVTDTLKTVGPSGAVTGTPRRSNTVAVQTPQGFRWELLMRAHEAGASLGAKEATSATDDAGLVEAIGAAVQTVAGDERSLKVTRPLDLALAQLLAAEEMSASSASARSRGEGSDRLRAP</sequence>
<dbReference type="SUPFAM" id="SSF53448">
    <property type="entry name" value="Nucleotide-diphospho-sugar transferases"/>
    <property type="match status" value="1"/>
</dbReference>
<dbReference type="EMBL" id="UAPR01000006">
    <property type="protein sequence ID" value="SPT56082.1"/>
    <property type="molecule type" value="Genomic_DNA"/>
</dbReference>
<comment type="pathway">
    <text evidence="2 7">Isoprenoid biosynthesis; isopentenyl diphosphate biosynthesis via DXP pathway; isopentenyl diphosphate from 1-deoxy-D-xylulose 5-phosphate: step 2/6.</text>
</comment>
<name>A0A2X0VQ87_9ACTO</name>
<evidence type="ECO:0000256" key="7">
    <source>
        <dbReference type="HAMAP-Rule" id="MF_00108"/>
    </source>
</evidence>
<keyword evidence="6 7" id="KW-0414">Isoprene biosynthesis</keyword>
<comment type="similarity">
    <text evidence="3 7">Belongs to the IspD/TarI cytidylyltransferase family. IspD subfamily.</text>
</comment>
<dbReference type="PANTHER" id="PTHR32125">
    <property type="entry name" value="2-C-METHYL-D-ERYTHRITOL 4-PHOSPHATE CYTIDYLYLTRANSFERASE, CHLOROPLASTIC"/>
    <property type="match status" value="1"/>
</dbReference>
<dbReference type="HAMAP" id="MF_00108">
    <property type="entry name" value="IspD"/>
    <property type="match status" value="1"/>
</dbReference>
<evidence type="ECO:0000256" key="3">
    <source>
        <dbReference type="ARBA" id="ARBA00009789"/>
    </source>
</evidence>
<dbReference type="OrthoDB" id="9802561at2"/>
<dbReference type="PROSITE" id="PS01295">
    <property type="entry name" value="ISPD"/>
    <property type="match status" value="1"/>
</dbReference>
<evidence type="ECO:0000256" key="1">
    <source>
        <dbReference type="ARBA" id="ARBA00001282"/>
    </source>
</evidence>
<dbReference type="Gene3D" id="3.90.550.10">
    <property type="entry name" value="Spore Coat Polysaccharide Biosynthesis Protein SpsA, Chain A"/>
    <property type="match status" value="1"/>
</dbReference>
<dbReference type="NCBIfam" id="TIGR00453">
    <property type="entry name" value="ispD"/>
    <property type="match status" value="1"/>
</dbReference>
<organism evidence="9 10">
    <name type="scientific">Schaalia odontolytica</name>
    <dbReference type="NCBI Taxonomy" id="1660"/>
    <lineage>
        <taxon>Bacteria</taxon>
        <taxon>Bacillati</taxon>
        <taxon>Actinomycetota</taxon>
        <taxon>Actinomycetes</taxon>
        <taxon>Actinomycetales</taxon>
        <taxon>Actinomycetaceae</taxon>
        <taxon>Schaalia</taxon>
    </lineage>
</organism>
<dbReference type="PANTHER" id="PTHR32125:SF4">
    <property type="entry name" value="2-C-METHYL-D-ERYTHRITOL 4-PHOSPHATE CYTIDYLYLTRANSFERASE, CHLOROPLASTIC"/>
    <property type="match status" value="1"/>
</dbReference>
<dbReference type="Pfam" id="PF01128">
    <property type="entry name" value="IspD"/>
    <property type="match status" value="1"/>
</dbReference>
<feature type="site" description="Positions MEP for the nucleophilic attack" evidence="7">
    <location>
        <position position="218"/>
    </location>
</feature>